<dbReference type="Pfam" id="PF16326">
    <property type="entry name" value="ABC_tran_CTD"/>
    <property type="match status" value="1"/>
</dbReference>
<dbReference type="InterPro" id="IPR037118">
    <property type="entry name" value="Val-tRNA_synth_C_sf"/>
</dbReference>
<gene>
    <name evidence="5" type="ordered locus">Mesil_1528</name>
</gene>
<dbReference type="GO" id="GO:0016887">
    <property type="term" value="F:ATP hydrolysis activity"/>
    <property type="evidence" value="ECO:0007669"/>
    <property type="project" value="InterPro"/>
</dbReference>
<evidence type="ECO:0000313" key="5">
    <source>
        <dbReference type="EMBL" id="ADH63418.1"/>
    </source>
</evidence>
<dbReference type="CDD" id="cd03221">
    <property type="entry name" value="ABCF_EF-3"/>
    <property type="match status" value="2"/>
</dbReference>
<keyword evidence="2" id="KW-0067">ATP-binding</keyword>
<dbReference type="KEGG" id="msv:Mesil_1528"/>
<dbReference type="InterPro" id="IPR051309">
    <property type="entry name" value="ABCF_ATPase"/>
</dbReference>
<dbReference type="Gene3D" id="1.10.287.380">
    <property type="entry name" value="Valyl-tRNA synthetase, C-terminal domain"/>
    <property type="match status" value="1"/>
</dbReference>
<dbReference type="HOGENOM" id="CLU_000604_36_0_0"/>
<reference evidence="5 6" key="1">
    <citation type="journal article" date="2010" name="Stand. Genomic Sci.">
        <title>Complete genome sequence of Meiothermus silvanus type strain (VI-R2).</title>
        <authorList>
            <person name="Sikorski J."/>
            <person name="Tindall B.J."/>
            <person name="Lowry S."/>
            <person name="Lucas S."/>
            <person name="Nolan M."/>
            <person name="Copeland A."/>
            <person name="Glavina Del Rio T."/>
            <person name="Tice H."/>
            <person name="Cheng J.F."/>
            <person name="Han C."/>
            <person name="Pitluck S."/>
            <person name="Liolios K."/>
            <person name="Ivanova N."/>
            <person name="Mavromatis K."/>
            <person name="Mikhailova N."/>
            <person name="Pati A."/>
            <person name="Goodwin L."/>
            <person name="Chen A."/>
            <person name="Palaniappan K."/>
            <person name="Land M."/>
            <person name="Hauser L."/>
            <person name="Chang Y.J."/>
            <person name="Jeffries C.D."/>
            <person name="Rohde M."/>
            <person name="Goker M."/>
            <person name="Woyke T."/>
            <person name="Bristow J."/>
            <person name="Eisen J.A."/>
            <person name="Markowitz V."/>
            <person name="Hugenholtz P."/>
            <person name="Kyrpides N.C."/>
            <person name="Klenk H.P."/>
            <person name="Lapidus A."/>
        </authorList>
    </citation>
    <scope>NUCLEOTIDE SEQUENCE [LARGE SCALE GENOMIC DNA]</scope>
    <source>
        <strain evidence="6">ATCC 700542 / DSM 9946 / VI-R2</strain>
    </source>
</reference>
<feature type="region of interest" description="Disordered" evidence="3">
    <location>
        <begin position="533"/>
        <end position="567"/>
    </location>
</feature>
<organism evidence="5 6">
    <name type="scientific">Allomeiothermus silvanus (strain ATCC 700542 / DSM 9946 / NBRC 106475 / NCIMB 13440 / VI-R2)</name>
    <name type="common">Thermus silvanus</name>
    <dbReference type="NCBI Taxonomy" id="526227"/>
    <lineage>
        <taxon>Bacteria</taxon>
        <taxon>Thermotogati</taxon>
        <taxon>Deinococcota</taxon>
        <taxon>Deinococci</taxon>
        <taxon>Thermales</taxon>
        <taxon>Thermaceae</taxon>
        <taxon>Allomeiothermus</taxon>
    </lineage>
</organism>
<dbReference type="Gene3D" id="3.40.50.300">
    <property type="entry name" value="P-loop containing nucleotide triphosphate hydrolases"/>
    <property type="match status" value="2"/>
</dbReference>
<dbReference type="InterPro" id="IPR027417">
    <property type="entry name" value="P-loop_NTPase"/>
</dbReference>
<name>D7BF65_ALLS1</name>
<keyword evidence="1" id="KW-0547">Nucleotide-binding</keyword>
<feature type="domain" description="ABC transporter" evidence="4">
    <location>
        <begin position="4"/>
        <end position="252"/>
    </location>
</feature>
<dbReference type="InterPro" id="IPR017871">
    <property type="entry name" value="ABC_transporter-like_CS"/>
</dbReference>
<dbReference type="PROSITE" id="PS50893">
    <property type="entry name" value="ABC_TRANSPORTER_2"/>
    <property type="match status" value="2"/>
</dbReference>
<dbReference type="SMART" id="SM00382">
    <property type="entry name" value="AAA"/>
    <property type="match status" value="2"/>
</dbReference>
<dbReference type="OrthoDB" id="9762369at2"/>
<dbReference type="SUPFAM" id="SSF52540">
    <property type="entry name" value="P-loop containing nucleoside triphosphate hydrolases"/>
    <property type="match status" value="2"/>
</dbReference>
<accession>D7BF65</accession>
<evidence type="ECO:0000256" key="2">
    <source>
        <dbReference type="ARBA" id="ARBA00022840"/>
    </source>
</evidence>
<evidence type="ECO:0000313" key="6">
    <source>
        <dbReference type="Proteomes" id="UP000001916"/>
    </source>
</evidence>
<dbReference type="InterPro" id="IPR032524">
    <property type="entry name" value="ABC_tran_C"/>
</dbReference>
<protein>
    <submittedName>
        <fullName evidence="5">ABC transporter related protein</fullName>
    </submittedName>
</protein>
<dbReference type="eggNOG" id="COG0488">
    <property type="taxonomic scope" value="Bacteria"/>
</dbReference>
<feature type="compositionally biased region" description="Basic and acidic residues" evidence="3">
    <location>
        <begin position="537"/>
        <end position="558"/>
    </location>
</feature>
<dbReference type="InterPro" id="IPR003439">
    <property type="entry name" value="ABC_transporter-like_ATP-bd"/>
</dbReference>
<dbReference type="GO" id="GO:0003677">
    <property type="term" value="F:DNA binding"/>
    <property type="evidence" value="ECO:0007669"/>
    <property type="project" value="InterPro"/>
</dbReference>
<dbReference type="InterPro" id="IPR032781">
    <property type="entry name" value="ABC_tran_Xtn"/>
</dbReference>
<evidence type="ECO:0000256" key="1">
    <source>
        <dbReference type="ARBA" id="ARBA00022741"/>
    </source>
</evidence>
<evidence type="ECO:0000259" key="4">
    <source>
        <dbReference type="PROSITE" id="PS50893"/>
    </source>
</evidence>
<dbReference type="Proteomes" id="UP000001916">
    <property type="component" value="Chromosome"/>
</dbReference>
<dbReference type="Pfam" id="PF12848">
    <property type="entry name" value="ABC_tran_Xtn"/>
    <property type="match status" value="1"/>
</dbReference>
<dbReference type="STRING" id="526227.Mesil_1528"/>
<feature type="domain" description="ABC transporter" evidence="4">
    <location>
        <begin position="325"/>
        <end position="536"/>
    </location>
</feature>
<dbReference type="EMBL" id="CP002042">
    <property type="protein sequence ID" value="ADH63418.1"/>
    <property type="molecule type" value="Genomic_DNA"/>
</dbReference>
<dbReference type="Pfam" id="PF00005">
    <property type="entry name" value="ABC_tran"/>
    <property type="match status" value="2"/>
</dbReference>
<proteinExistence type="predicted"/>
<dbReference type="AlphaFoldDB" id="D7BF65"/>
<keyword evidence="6" id="KW-1185">Reference proteome</keyword>
<dbReference type="FunFam" id="3.40.50.300:FF:000011">
    <property type="entry name" value="Putative ABC transporter ATP-binding component"/>
    <property type="match status" value="1"/>
</dbReference>
<dbReference type="PANTHER" id="PTHR42855">
    <property type="entry name" value="ABC TRANSPORTER ATP-BINDING SUBUNIT"/>
    <property type="match status" value="1"/>
</dbReference>
<dbReference type="PANTHER" id="PTHR42855:SF2">
    <property type="entry name" value="DRUG RESISTANCE ABC TRANSPORTER,ATP-BINDING PROTEIN"/>
    <property type="match status" value="1"/>
</dbReference>
<dbReference type="NCBIfam" id="NF000355">
    <property type="entry name" value="ribo_prot_ABC_F"/>
    <property type="match status" value="1"/>
</dbReference>
<sequence length="632" mass="71670">MRVLYAENLEYHLGGRDLLDKVSLELRLGKRVALVGANGAGKTTLLRLLSGELEPSAGRIHRAQDAYLALLPQDPQYGPEVTIAAVLKSGFERLERLERELAALEQGLADPEIYHRWEELHARFEALGGYTRRSRYEAVLKGLNFAGREREEARVLSGGEARRLALGAVLLSGADALLLDEPTNHLDLEMRAWLAEYLRSYGGALVLVSHDRHFLDALAREVAMLKEGKLRLYEGNYSAFWQKRRLEREEEERRYQTWLDEEKRLKAILEQAKAWAHSSEKHAIRKLAVEKRYEKFLETRPAPPERDTKALGMRFPALPSPERVLEALCLEKNLAGRRLFRLESLVVRRGERIALIGPNGAGKTTLLKVLLGLLPSDDPAGRVRTGIGIKVGYYDQQLSGFDPNLTLYETLYRMLGEEAHAALGAWRFPFDAQYKKVAHLSGGERARLALLSLSLQEANLLVLDEPTNHLDLETVEALEEALGRYEGTLILVSHDLFFLDRLASRTWHLQGGVFTNHPDTPSALLARLRQPTMEPPAYRREPEPPRAKPLEPSRDNPRKIKGRWHKERERERLEASIGELEARLQALHLRANTPGLGPQEYAEIAEEQTRLESDLEAQYARWEAVSLELEEG</sequence>
<dbReference type="PROSITE" id="PS00211">
    <property type="entry name" value="ABC_TRANSPORTER_1"/>
    <property type="match status" value="2"/>
</dbReference>
<dbReference type="RefSeq" id="WP_013157983.1">
    <property type="nucleotide sequence ID" value="NC_014212.1"/>
</dbReference>
<dbReference type="GO" id="GO:0005524">
    <property type="term" value="F:ATP binding"/>
    <property type="evidence" value="ECO:0007669"/>
    <property type="project" value="UniProtKB-KW"/>
</dbReference>
<dbReference type="InterPro" id="IPR003593">
    <property type="entry name" value="AAA+_ATPase"/>
</dbReference>
<evidence type="ECO:0000256" key="3">
    <source>
        <dbReference type="SAM" id="MobiDB-lite"/>
    </source>
</evidence>